<feature type="domain" description="NERD" evidence="2">
    <location>
        <begin position="41"/>
        <end position="159"/>
    </location>
</feature>
<organism evidence="3 4">
    <name type="scientific">Planococcus liqunii</name>
    <dbReference type="NCBI Taxonomy" id="3058394"/>
    <lineage>
        <taxon>Bacteria</taxon>
        <taxon>Bacillati</taxon>
        <taxon>Bacillota</taxon>
        <taxon>Bacilli</taxon>
        <taxon>Bacillales</taxon>
        <taxon>Caryophanaceae</taxon>
        <taxon>Planococcus</taxon>
    </lineage>
</organism>
<sequence length="317" mass="36712">MNKLELRMLAKTEGLERLASRLPDGHSQLKFIQSEWHRAASGQRGETRLALRFKEFHLDEAFHILWDVNLKLGDWPVQMDGLLLTERCAIIIESKNISGKIHFDDKTGEFYRFGEDDGKTVLEDPRVQLNKQIRFLAAWFKARKITLPIRGLIVFTAKKCEFIAKPADAPICKTYQLPETLLKIWAASPPKAPDVKLLKIKKTLLSNQTPFRQTPLCKRYFIDPSELKPGVYCRGCQSYAMQRVRRSWQCPRCGERDSSAHVLAVREYFTLVSSELTNQEFRRFCRIKSRSVATRLLKELNLETTGELKARVYHLKS</sequence>
<dbReference type="EMBL" id="JAUJWW010000004">
    <property type="protein sequence ID" value="MDN7227781.1"/>
    <property type="molecule type" value="Genomic_DNA"/>
</dbReference>
<reference evidence="3 4" key="1">
    <citation type="submission" date="2023-06" db="EMBL/GenBank/DDBJ databases">
        <title>Novel species in genus Planococcus.</title>
        <authorList>
            <person name="Ning S."/>
        </authorList>
    </citation>
    <scope>NUCLEOTIDE SEQUENCE [LARGE SCALE GENOMIC DNA]</scope>
    <source>
        <strain evidence="3 4">N064</strain>
    </source>
</reference>
<proteinExistence type="predicted"/>
<dbReference type="InterPro" id="IPR018527">
    <property type="entry name" value="Rubredoxin_Fe_BS"/>
</dbReference>
<keyword evidence="4" id="KW-1185">Reference proteome</keyword>
<evidence type="ECO:0000313" key="3">
    <source>
        <dbReference type="EMBL" id="MDN7227781.1"/>
    </source>
</evidence>
<keyword evidence="1" id="KW-0479">Metal-binding</keyword>
<gene>
    <name evidence="3" type="ORF">QWY15_10775</name>
</gene>
<dbReference type="PROSITE" id="PS50965">
    <property type="entry name" value="NERD"/>
    <property type="match status" value="1"/>
</dbReference>
<dbReference type="PROSITE" id="PS00202">
    <property type="entry name" value="RUBREDOXIN"/>
    <property type="match status" value="1"/>
</dbReference>
<name>A0ABT8MS98_9BACL</name>
<dbReference type="InterPro" id="IPR011528">
    <property type="entry name" value="NERD"/>
</dbReference>
<dbReference type="Proteomes" id="UP001172054">
    <property type="component" value="Unassembled WGS sequence"/>
</dbReference>
<protein>
    <submittedName>
        <fullName evidence="3">Nuclease-related domain-containing protein</fullName>
    </submittedName>
</protein>
<accession>A0ABT8MS98</accession>
<evidence type="ECO:0000259" key="2">
    <source>
        <dbReference type="PROSITE" id="PS50965"/>
    </source>
</evidence>
<evidence type="ECO:0000313" key="4">
    <source>
        <dbReference type="Proteomes" id="UP001172054"/>
    </source>
</evidence>
<dbReference type="Pfam" id="PF08378">
    <property type="entry name" value="NERD"/>
    <property type="match status" value="1"/>
</dbReference>
<comment type="caution">
    <text evidence="3">The sequence shown here is derived from an EMBL/GenBank/DDBJ whole genome shotgun (WGS) entry which is preliminary data.</text>
</comment>
<evidence type="ECO:0000256" key="1">
    <source>
        <dbReference type="ARBA" id="ARBA00022723"/>
    </source>
</evidence>
<dbReference type="RefSeq" id="WP_301726357.1">
    <property type="nucleotide sequence ID" value="NZ_JAUJWW010000004.1"/>
</dbReference>